<evidence type="ECO:0000256" key="6">
    <source>
        <dbReference type="ARBA" id="ARBA00023015"/>
    </source>
</evidence>
<dbReference type="AlphaFoldDB" id="A0AA35YJU1"/>
<dbReference type="PROSITE" id="PS00028">
    <property type="entry name" value="ZINC_FINGER_C2H2_1"/>
    <property type="match status" value="2"/>
</dbReference>
<keyword evidence="8" id="KW-0539">Nucleus</keyword>
<evidence type="ECO:0000256" key="1">
    <source>
        <dbReference type="ARBA" id="ARBA00004123"/>
    </source>
</evidence>
<gene>
    <name evidence="11" type="ORF">LSALG_LOCUS15349</name>
</gene>
<evidence type="ECO:0000256" key="3">
    <source>
        <dbReference type="ARBA" id="ARBA00022737"/>
    </source>
</evidence>
<keyword evidence="4 9" id="KW-0863">Zinc-finger</keyword>
<dbReference type="EMBL" id="OX465079">
    <property type="protein sequence ID" value="CAI9275315.1"/>
    <property type="molecule type" value="Genomic_DNA"/>
</dbReference>
<keyword evidence="7" id="KW-0804">Transcription</keyword>
<keyword evidence="3" id="KW-0677">Repeat</keyword>
<dbReference type="PANTHER" id="PTHR26374">
    <property type="entry name" value="ZINC FINGER PROTEIN ZAT5"/>
    <property type="match status" value="1"/>
</dbReference>
<sequence length="174" mass="19943">MKRLRKNEGVANRRMMVDNNPAETSITTFPNNVAGHRWYECKTCGKKFDTFQALGGHQGTHRKLKPIDDDVCMLSLQIAPSPMLRLHQCKMCTKKFDTGQALGGHMRQHKLEKDLILMGRDELPWRQLVAEEKLKSNLVVENAKQLGQQKVEEDEHDRVKTELLLAAKELRLGI</sequence>
<dbReference type="PANTHER" id="PTHR26374:SF413">
    <property type="entry name" value="ZINC FINGER C2H2-TYPE_INTEGRASE DNA-BINDING DOMAIN-CONTAINING PROTEIN-RELATED"/>
    <property type="match status" value="1"/>
</dbReference>
<dbReference type="Proteomes" id="UP001177003">
    <property type="component" value="Chromosome 3"/>
</dbReference>
<evidence type="ECO:0000256" key="9">
    <source>
        <dbReference type="PROSITE-ProRule" id="PRU00042"/>
    </source>
</evidence>
<dbReference type="SUPFAM" id="SSF57667">
    <property type="entry name" value="beta-beta-alpha zinc fingers"/>
    <property type="match status" value="2"/>
</dbReference>
<evidence type="ECO:0000313" key="11">
    <source>
        <dbReference type="EMBL" id="CAI9275315.1"/>
    </source>
</evidence>
<evidence type="ECO:0000313" key="12">
    <source>
        <dbReference type="Proteomes" id="UP001177003"/>
    </source>
</evidence>
<accession>A0AA35YJU1</accession>
<keyword evidence="12" id="KW-1185">Reference proteome</keyword>
<evidence type="ECO:0000256" key="8">
    <source>
        <dbReference type="ARBA" id="ARBA00023242"/>
    </source>
</evidence>
<dbReference type="GO" id="GO:0008270">
    <property type="term" value="F:zinc ion binding"/>
    <property type="evidence" value="ECO:0007669"/>
    <property type="project" value="UniProtKB-KW"/>
</dbReference>
<dbReference type="InterPro" id="IPR036236">
    <property type="entry name" value="Znf_C2H2_sf"/>
</dbReference>
<protein>
    <recommendedName>
        <fullName evidence="10">C2H2-type domain-containing protein</fullName>
    </recommendedName>
</protein>
<evidence type="ECO:0000256" key="5">
    <source>
        <dbReference type="ARBA" id="ARBA00022833"/>
    </source>
</evidence>
<dbReference type="Gene3D" id="3.30.160.60">
    <property type="entry name" value="Classic Zinc Finger"/>
    <property type="match status" value="2"/>
</dbReference>
<name>A0AA35YJU1_LACSI</name>
<evidence type="ECO:0000259" key="10">
    <source>
        <dbReference type="PROSITE" id="PS50157"/>
    </source>
</evidence>
<evidence type="ECO:0000256" key="7">
    <source>
        <dbReference type="ARBA" id="ARBA00023163"/>
    </source>
</evidence>
<dbReference type="GO" id="GO:0010200">
    <property type="term" value="P:response to chitin"/>
    <property type="evidence" value="ECO:0007669"/>
    <property type="project" value="TreeGrafter"/>
</dbReference>
<proteinExistence type="predicted"/>
<dbReference type="SMART" id="SM00355">
    <property type="entry name" value="ZnF_C2H2"/>
    <property type="match status" value="2"/>
</dbReference>
<keyword evidence="6" id="KW-0805">Transcription regulation</keyword>
<dbReference type="PROSITE" id="PS50157">
    <property type="entry name" value="ZINC_FINGER_C2H2_2"/>
    <property type="match status" value="2"/>
</dbReference>
<evidence type="ECO:0000256" key="4">
    <source>
        <dbReference type="ARBA" id="ARBA00022771"/>
    </source>
</evidence>
<keyword evidence="5" id="KW-0862">Zinc</keyword>
<feature type="domain" description="C2H2-type" evidence="10">
    <location>
        <begin position="87"/>
        <end position="114"/>
    </location>
</feature>
<organism evidence="11 12">
    <name type="scientific">Lactuca saligna</name>
    <name type="common">Willowleaf lettuce</name>
    <dbReference type="NCBI Taxonomy" id="75948"/>
    <lineage>
        <taxon>Eukaryota</taxon>
        <taxon>Viridiplantae</taxon>
        <taxon>Streptophyta</taxon>
        <taxon>Embryophyta</taxon>
        <taxon>Tracheophyta</taxon>
        <taxon>Spermatophyta</taxon>
        <taxon>Magnoliopsida</taxon>
        <taxon>eudicotyledons</taxon>
        <taxon>Gunneridae</taxon>
        <taxon>Pentapetalae</taxon>
        <taxon>asterids</taxon>
        <taxon>campanulids</taxon>
        <taxon>Asterales</taxon>
        <taxon>Asteraceae</taxon>
        <taxon>Cichorioideae</taxon>
        <taxon>Cichorieae</taxon>
        <taxon>Lactucinae</taxon>
        <taxon>Lactuca</taxon>
    </lineage>
</organism>
<dbReference type="GO" id="GO:0005634">
    <property type="term" value="C:nucleus"/>
    <property type="evidence" value="ECO:0007669"/>
    <property type="project" value="UniProtKB-SubCell"/>
</dbReference>
<keyword evidence="2" id="KW-0479">Metal-binding</keyword>
<feature type="domain" description="C2H2-type" evidence="10">
    <location>
        <begin position="39"/>
        <end position="66"/>
    </location>
</feature>
<dbReference type="InterPro" id="IPR013087">
    <property type="entry name" value="Znf_C2H2_type"/>
</dbReference>
<evidence type="ECO:0000256" key="2">
    <source>
        <dbReference type="ARBA" id="ARBA00022723"/>
    </source>
</evidence>
<comment type="subcellular location">
    <subcellularLocation>
        <location evidence="1">Nucleus</location>
    </subcellularLocation>
</comment>
<dbReference type="Pfam" id="PF13912">
    <property type="entry name" value="zf-C2H2_6"/>
    <property type="match status" value="2"/>
</dbReference>
<reference evidence="11" key="1">
    <citation type="submission" date="2023-04" db="EMBL/GenBank/DDBJ databases">
        <authorList>
            <person name="Vijverberg K."/>
            <person name="Xiong W."/>
            <person name="Schranz E."/>
        </authorList>
    </citation>
    <scope>NUCLEOTIDE SEQUENCE</scope>
</reference>